<dbReference type="InterPro" id="IPR013471">
    <property type="entry name" value="RNase_Z/BN"/>
</dbReference>
<dbReference type="NCBIfam" id="NF000801">
    <property type="entry name" value="PRK00055.1-3"/>
    <property type="match status" value="1"/>
</dbReference>
<dbReference type="STRING" id="1131731.BAZO_19168"/>
<feature type="binding site" evidence="10">
    <location>
        <position position="69"/>
    </location>
    <ligand>
        <name>Zn(2+)</name>
        <dbReference type="ChEBI" id="CHEBI:29105"/>
        <label>2</label>
        <note>catalytic</note>
    </ligand>
</feature>
<comment type="similarity">
    <text evidence="10">Belongs to the RNase Z family.</text>
</comment>
<evidence type="ECO:0000256" key="10">
    <source>
        <dbReference type="HAMAP-Rule" id="MF_01818"/>
    </source>
</evidence>
<protein>
    <recommendedName>
        <fullName evidence="2 10">Ribonuclease Z</fullName>
        <shortName evidence="10">RNase Z</shortName>
        <ecNumber evidence="2 10">3.1.26.11</ecNumber>
    </recommendedName>
    <alternativeName>
        <fullName evidence="10">tRNA 3 endonuclease</fullName>
    </alternativeName>
    <alternativeName>
        <fullName evidence="10">tRNase Z</fullName>
    </alternativeName>
</protein>
<comment type="caution">
    <text evidence="12">The sequence shown here is derived from an EMBL/GenBank/DDBJ whole genome shotgun (WGS) entry which is preliminary data.</text>
</comment>
<evidence type="ECO:0000256" key="2">
    <source>
        <dbReference type="ARBA" id="ARBA00012477"/>
    </source>
</evidence>
<feature type="binding site" evidence="10">
    <location>
        <position position="213"/>
    </location>
    <ligand>
        <name>Zn(2+)</name>
        <dbReference type="ChEBI" id="CHEBI:29105"/>
        <label>2</label>
        <note>catalytic</note>
    </ligand>
</feature>
<evidence type="ECO:0000256" key="8">
    <source>
        <dbReference type="ARBA" id="ARBA00022833"/>
    </source>
</evidence>
<feature type="binding site" evidence="10">
    <location>
        <position position="65"/>
    </location>
    <ligand>
        <name>Zn(2+)</name>
        <dbReference type="ChEBI" id="CHEBI:29105"/>
        <label>1</label>
        <note>catalytic</note>
    </ligand>
</feature>
<evidence type="ECO:0000313" key="13">
    <source>
        <dbReference type="Proteomes" id="UP000006315"/>
    </source>
</evidence>
<keyword evidence="8 10" id="KW-0862">Zinc</keyword>
<dbReference type="Pfam" id="PF23023">
    <property type="entry name" value="Anti-Pycsar_Apyc1"/>
    <property type="match status" value="1"/>
</dbReference>
<sequence>MNLELTFLGTGAGVPAKERNVSAIAFDLAQERGTTWLFDCGEATQHQILHTTIKPRKIEKIFITHLHGDHVFGLPGLLGSRSFQDGTSLLTIYGPRGIKEYVEVSLRISATHLKYPIEIVEIEDGVIFEDHQFIVTAGKLEHGITSYGYRIVEKDLKGALEVDKLKKLGISPGPIYQKIKAGGEILLEDGTKINGVDFVGPDKPGRKLAILGDTRFNQKAIELADDVDLLVHEATFGKEDEAIAYDYFHSTTIGAARVAKEAKAKALVLTHISSRYQGNDIDALLEEAQEVFSNVSIAHDFYKLQVNRKQTEGEFL</sequence>
<dbReference type="FunFam" id="3.60.15.10:FF:000002">
    <property type="entry name" value="Ribonuclease Z"/>
    <property type="match status" value="1"/>
</dbReference>
<feature type="binding site" evidence="10">
    <location>
        <position position="271"/>
    </location>
    <ligand>
        <name>Zn(2+)</name>
        <dbReference type="ChEBI" id="CHEBI:29105"/>
        <label>2</label>
        <note>catalytic</note>
    </ligand>
</feature>
<keyword evidence="7 10" id="KW-0378">Hydrolase</keyword>
<dbReference type="HAMAP" id="MF_01818">
    <property type="entry name" value="RNase_Z_BN"/>
    <property type="match status" value="1"/>
</dbReference>
<dbReference type="EMBL" id="AJLR01000148">
    <property type="protein sequence ID" value="EKN63128.1"/>
    <property type="molecule type" value="Genomic_DNA"/>
</dbReference>
<keyword evidence="3 10" id="KW-0819">tRNA processing</keyword>
<dbReference type="PANTHER" id="PTHR46018:SF2">
    <property type="entry name" value="ZINC PHOSPHODIESTERASE ELAC PROTEIN 1"/>
    <property type="match status" value="1"/>
</dbReference>
<feature type="active site" description="Proton acceptor" evidence="10">
    <location>
        <position position="69"/>
    </location>
</feature>
<keyword evidence="5 10" id="KW-0479">Metal-binding</keyword>
<comment type="cofactor">
    <cofactor evidence="10">
        <name>Zn(2+)</name>
        <dbReference type="ChEBI" id="CHEBI:29105"/>
    </cofactor>
    <text evidence="10">Binds 2 Zn(2+) ions.</text>
</comment>
<dbReference type="EC" id="3.1.26.11" evidence="2 10"/>
<evidence type="ECO:0000256" key="7">
    <source>
        <dbReference type="ARBA" id="ARBA00022801"/>
    </source>
</evidence>
<feature type="domain" description="Metallo-beta-lactamase" evidence="11">
    <location>
        <begin position="203"/>
        <end position="272"/>
    </location>
</feature>
<comment type="subunit">
    <text evidence="1 10">Homodimer.</text>
</comment>
<keyword evidence="4 10" id="KW-0540">Nuclease</keyword>
<name>K6D508_SCHAZ</name>
<evidence type="ECO:0000313" key="12">
    <source>
        <dbReference type="EMBL" id="EKN63128.1"/>
    </source>
</evidence>
<organism evidence="12 13">
    <name type="scientific">Schinkia azotoformans LMG 9581</name>
    <dbReference type="NCBI Taxonomy" id="1131731"/>
    <lineage>
        <taxon>Bacteria</taxon>
        <taxon>Bacillati</taxon>
        <taxon>Bacillota</taxon>
        <taxon>Bacilli</taxon>
        <taxon>Bacillales</taxon>
        <taxon>Bacillaceae</taxon>
        <taxon>Calidifontibacillus/Schinkia group</taxon>
        <taxon>Schinkia</taxon>
    </lineage>
</organism>
<gene>
    <name evidence="10" type="primary">rnz</name>
    <name evidence="12" type="ORF">BAZO_19168</name>
</gene>
<dbReference type="GO" id="GO:0042781">
    <property type="term" value="F:3'-tRNA processing endoribonuclease activity"/>
    <property type="evidence" value="ECO:0007669"/>
    <property type="project" value="UniProtKB-UniRule"/>
</dbReference>
<feature type="binding site" evidence="10">
    <location>
        <position position="67"/>
    </location>
    <ligand>
        <name>Zn(2+)</name>
        <dbReference type="ChEBI" id="CHEBI:29105"/>
        <label>1</label>
        <note>catalytic</note>
    </ligand>
</feature>
<dbReference type="SUPFAM" id="SSF56281">
    <property type="entry name" value="Metallo-hydrolase/oxidoreductase"/>
    <property type="match status" value="1"/>
</dbReference>
<keyword evidence="6 10" id="KW-0255">Endonuclease</keyword>
<dbReference type="GO" id="GO:0042802">
    <property type="term" value="F:identical protein binding"/>
    <property type="evidence" value="ECO:0007669"/>
    <property type="project" value="UniProtKB-ARBA"/>
</dbReference>
<dbReference type="NCBIfam" id="TIGR02651">
    <property type="entry name" value="RNase_Z"/>
    <property type="match status" value="1"/>
</dbReference>
<dbReference type="CDD" id="cd07717">
    <property type="entry name" value="RNaseZ_ZiPD-like_MBL-fold"/>
    <property type="match status" value="1"/>
</dbReference>
<dbReference type="PANTHER" id="PTHR46018">
    <property type="entry name" value="ZINC PHOSPHODIESTERASE ELAC PROTEIN 1"/>
    <property type="match status" value="1"/>
</dbReference>
<feature type="binding site" evidence="10">
    <location>
        <position position="213"/>
    </location>
    <ligand>
        <name>Zn(2+)</name>
        <dbReference type="ChEBI" id="CHEBI:29105"/>
        <label>1</label>
        <note>catalytic</note>
    </ligand>
</feature>
<comment type="catalytic activity">
    <reaction evidence="10">
        <text>Endonucleolytic cleavage of RNA, removing extra 3' nucleotides from tRNA precursor, generating 3' termini of tRNAs. A 3'-hydroxy group is left at the tRNA terminus and a 5'-phosphoryl group is left at the trailer molecule.</text>
        <dbReference type="EC" id="3.1.26.11"/>
    </reaction>
</comment>
<evidence type="ECO:0000256" key="3">
    <source>
        <dbReference type="ARBA" id="ARBA00022694"/>
    </source>
</evidence>
<dbReference type="Proteomes" id="UP000006315">
    <property type="component" value="Unassembled WGS sequence"/>
</dbReference>
<dbReference type="GO" id="GO:0008270">
    <property type="term" value="F:zinc ion binding"/>
    <property type="evidence" value="ECO:0007669"/>
    <property type="project" value="UniProtKB-UniRule"/>
</dbReference>
<evidence type="ECO:0000256" key="5">
    <source>
        <dbReference type="ARBA" id="ARBA00022723"/>
    </source>
</evidence>
<dbReference type="Gene3D" id="3.60.15.10">
    <property type="entry name" value="Ribonuclease Z/Hydroxyacylglutathione hydrolase-like"/>
    <property type="match status" value="1"/>
</dbReference>
<dbReference type="InterPro" id="IPR001279">
    <property type="entry name" value="Metallo-B-lactamas"/>
</dbReference>
<evidence type="ECO:0000256" key="1">
    <source>
        <dbReference type="ARBA" id="ARBA00011738"/>
    </source>
</evidence>
<evidence type="ECO:0000256" key="9">
    <source>
        <dbReference type="ARBA" id="ARBA00057812"/>
    </source>
</evidence>
<feature type="binding site" evidence="10">
    <location>
        <position position="142"/>
    </location>
    <ligand>
        <name>Zn(2+)</name>
        <dbReference type="ChEBI" id="CHEBI:29105"/>
        <label>1</label>
        <note>catalytic</note>
    </ligand>
</feature>
<reference evidence="12 13" key="1">
    <citation type="journal article" date="2012" name="Front. Microbiol.">
        <title>Redundancy and modularity in membrane-associated dissimilatory nitrate reduction in Bacillus.</title>
        <authorList>
            <person name="Heylen K."/>
            <person name="Keltjens J."/>
        </authorList>
    </citation>
    <scope>NUCLEOTIDE SEQUENCE [LARGE SCALE GENOMIC DNA]</scope>
    <source>
        <strain evidence="12 13">LMG 9581</strain>
    </source>
</reference>
<comment type="function">
    <text evidence="9 10">Zinc phosphodiesterase, which displays some tRNA 3'-processing endonuclease activity. Probably involved in tRNA maturation, by removing a 3'-trailer from precursor tRNA.</text>
</comment>
<dbReference type="PATRIC" id="fig|1131731.3.peg.3910"/>
<dbReference type="AlphaFoldDB" id="K6D508"/>
<keyword evidence="13" id="KW-1185">Reference proteome</keyword>
<feature type="binding site" evidence="10">
    <location>
        <position position="70"/>
    </location>
    <ligand>
        <name>Zn(2+)</name>
        <dbReference type="ChEBI" id="CHEBI:29105"/>
        <label>2</label>
        <note>catalytic</note>
    </ligand>
</feature>
<evidence type="ECO:0000256" key="6">
    <source>
        <dbReference type="ARBA" id="ARBA00022759"/>
    </source>
</evidence>
<evidence type="ECO:0000256" key="4">
    <source>
        <dbReference type="ARBA" id="ARBA00022722"/>
    </source>
</evidence>
<evidence type="ECO:0000259" key="11">
    <source>
        <dbReference type="Pfam" id="PF12706"/>
    </source>
</evidence>
<accession>K6D508</accession>
<dbReference type="InterPro" id="IPR036866">
    <property type="entry name" value="RibonucZ/Hydroxyglut_hydro"/>
</dbReference>
<dbReference type="Pfam" id="PF12706">
    <property type="entry name" value="Lactamase_B_2"/>
    <property type="match status" value="1"/>
</dbReference>
<proteinExistence type="inferred from homology"/>